<evidence type="ECO:0000256" key="1">
    <source>
        <dbReference type="ARBA" id="ARBA00000451"/>
    </source>
</evidence>
<feature type="region of interest" description="Disordered" evidence="5">
    <location>
        <begin position="1319"/>
        <end position="1344"/>
    </location>
</feature>
<evidence type="ECO:0000256" key="5">
    <source>
        <dbReference type="SAM" id="MobiDB-lite"/>
    </source>
</evidence>
<dbReference type="InterPro" id="IPR030397">
    <property type="entry name" value="SEPARIN_core_dom"/>
</dbReference>
<dbReference type="PANTHER" id="PTHR12792">
    <property type="entry name" value="EXTRA SPINDLE POLES 1-RELATED"/>
    <property type="match status" value="1"/>
</dbReference>
<keyword evidence="8" id="KW-1185">Reference proteome</keyword>
<dbReference type="InterPro" id="IPR056933">
    <property type="entry name" value="TPR_ESP1"/>
</dbReference>
<reference evidence="7" key="1">
    <citation type="submission" date="2021-01" db="UniProtKB">
        <authorList>
            <consortium name="EnsemblPlants"/>
        </authorList>
    </citation>
    <scope>IDENTIFICATION</scope>
</reference>
<evidence type="ECO:0000259" key="6">
    <source>
        <dbReference type="PROSITE" id="PS51700"/>
    </source>
</evidence>
<evidence type="ECO:0000313" key="8">
    <source>
        <dbReference type="Proteomes" id="UP000594263"/>
    </source>
</evidence>
<dbReference type="PANTHER" id="PTHR12792:SF0">
    <property type="entry name" value="SEPARIN"/>
    <property type="match status" value="1"/>
</dbReference>
<dbReference type="Gramene" id="Kaladp0011s0128.1.v1.1">
    <property type="protein sequence ID" value="Kaladp0011s0128.1.v1.1"/>
    <property type="gene ID" value="Kaladp0011s0128.v1.1"/>
</dbReference>
<dbReference type="Pfam" id="PF03568">
    <property type="entry name" value="Separin_C"/>
    <property type="match status" value="1"/>
</dbReference>
<dbReference type="GO" id="GO:0005737">
    <property type="term" value="C:cytoplasm"/>
    <property type="evidence" value="ECO:0007669"/>
    <property type="project" value="TreeGrafter"/>
</dbReference>
<evidence type="ECO:0000313" key="7">
    <source>
        <dbReference type="EnsemblPlants" id="Kaladp0011s0128.1.v1.1"/>
    </source>
</evidence>
<dbReference type="InterPro" id="IPR056932">
    <property type="entry name" value="TPR_ESP1_2nd"/>
</dbReference>
<dbReference type="Proteomes" id="UP000594263">
    <property type="component" value="Unplaced"/>
</dbReference>
<comment type="catalytic activity">
    <reaction evidence="1">
        <text>All bonds known to be hydrolyzed by this endopeptidase have arginine in P1 and an acidic residue in P4. P6 is often occupied by an acidic residue or by a hydroxy-amino-acid residue, the phosphorylation of which enhances cleavage.</text>
        <dbReference type="EC" id="3.4.22.49"/>
    </reaction>
</comment>
<dbReference type="Pfam" id="PF25110">
    <property type="entry name" value="TPR_ESP1"/>
    <property type="match status" value="1"/>
</dbReference>
<protein>
    <recommendedName>
        <fullName evidence="2">separase</fullName>
        <ecNumber evidence="2">3.4.22.49</ecNumber>
    </recommendedName>
</protein>
<dbReference type="Pfam" id="PF25113">
    <property type="entry name" value="TPR_ESP1_2nd"/>
    <property type="match status" value="1"/>
</dbReference>
<dbReference type="GO" id="GO:0051307">
    <property type="term" value="P:meiotic chromosome separation"/>
    <property type="evidence" value="ECO:0007669"/>
    <property type="project" value="TreeGrafter"/>
</dbReference>
<evidence type="ECO:0000256" key="3">
    <source>
        <dbReference type="ARBA" id="ARBA00022801"/>
    </source>
</evidence>
<dbReference type="GO" id="GO:0005634">
    <property type="term" value="C:nucleus"/>
    <property type="evidence" value="ECO:0007669"/>
    <property type="project" value="InterPro"/>
</dbReference>
<dbReference type="InterPro" id="IPR005314">
    <property type="entry name" value="Peptidase_C50"/>
</dbReference>
<dbReference type="PROSITE" id="PS51700">
    <property type="entry name" value="SEPARIN"/>
    <property type="match status" value="1"/>
</dbReference>
<evidence type="ECO:0000256" key="4">
    <source>
        <dbReference type="ARBA" id="ARBA00022829"/>
    </source>
</evidence>
<dbReference type="GO" id="GO:0006508">
    <property type="term" value="P:proteolysis"/>
    <property type="evidence" value="ECO:0007669"/>
    <property type="project" value="InterPro"/>
</dbReference>
<proteinExistence type="predicted"/>
<keyword evidence="4" id="KW-0159">Chromosome partition</keyword>
<dbReference type="EC" id="3.4.22.49" evidence="2"/>
<organism evidence="7 8">
    <name type="scientific">Kalanchoe fedtschenkoi</name>
    <name type="common">Lavender scallops</name>
    <name type="synonym">South American air plant</name>
    <dbReference type="NCBI Taxonomy" id="63787"/>
    <lineage>
        <taxon>Eukaryota</taxon>
        <taxon>Viridiplantae</taxon>
        <taxon>Streptophyta</taxon>
        <taxon>Embryophyta</taxon>
        <taxon>Tracheophyta</taxon>
        <taxon>Spermatophyta</taxon>
        <taxon>Magnoliopsida</taxon>
        <taxon>eudicotyledons</taxon>
        <taxon>Gunneridae</taxon>
        <taxon>Pentapetalae</taxon>
        <taxon>Saxifragales</taxon>
        <taxon>Crassulaceae</taxon>
        <taxon>Kalanchoe</taxon>
    </lineage>
</organism>
<name>A0A7N0RG04_KALFE</name>
<keyword evidence="3" id="KW-0378">Hydrolase</keyword>
<dbReference type="OMA" id="SYCANKC"/>
<dbReference type="GO" id="GO:0072686">
    <property type="term" value="C:mitotic spindle"/>
    <property type="evidence" value="ECO:0007669"/>
    <property type="project" value="TreeGrafter"/>
</dbReference>
<feature type="domain" description="Peptidase C50" evidence="6">
    <location>
        <begin position="1960"/>
        <end position="2054"/>
    </location>
</feature>
<evidence type="ECO:0000256" key="2">
    <source>
        <dbReference type="ARBA" id="ARBA00012489"/>
    </source>
</evidence>
<dbReference type="EnsemblPlants" id="Kaladp0011s0128.1.v1.1">
    <property type="protein sequence ID" value="Kaladp0011s0128.1.v1.1"/>
    <property type="gene ID" value="Kaladp0011s0128.v1.1"/>
</dbReference>
<dbReference type="GO" id="GO:0004197">
    <property type="term" value="F:cysteine-type endopeptidase activity"/>
    <property type="evidence" value="ECO:0007669"/>
    <property type="project" value="InterPro"/>
</dbReference>
<accession>A0A7N0RG04</accession>
<sequence length="2147" mass="240205">MATAGSADGDPVTDSLLVSKIEASEFTNIYALFASHLRPFADVANPKPAKKPSKSRATAASDETTIRAVAKRFLPFLNRSLTLIPKRLSTDPKPDADAAGELLKAYELCLSCLEAVACQLSCKPWFVYAQRGRMMRCLEGCGRYGDAEEEGFWLLRKIGGLDGVVGMLNRRCVPGLGSGGVDSELAMLVVDIVVTIVKCVCLRESREEESYKRVLQLVGESGMWFRVLDANASEKLHRVLVTYLNKCTIYLLESLSDFSEDLVYMFCSVTLVEYGRSSIKEQTSKFARRICSCILSQMEKGSSLIVDILHCVLQSIALDLKAGRVNTASNFLEIISCFSIRCRNVCPFLQTSIAACLSDMADTFFQGCTQLASTLRIFSAGLPFNRDFLESMKDQPKLITLLEDDGNLKQLQAVLCSYRSLLCNTGLQKCSLSACVNHSNVPKSIYCDALNYLCHPFAELVNSNKKHILAEEEGAVPAANLCVIQDAFLMLCEAFISYQSHTTESERAESEDISKSVLNVAVAALILSFKTKTSIEESMNIAERIMSDGSLGLQGLKFLFVSFYNTGVTLYRSKQLTMASESLKLCCRASWAIVSLLCHMVEEKSHRCSNGISEGDVMNFITDACVKSAFFIDVAHQSSNPDVKKELIYCLENWSVVGALFTNVSAPTALVKQWVKIGCKLNKEKDASEKFPTLSCLLSSSSVPEKTLALLLEQELLEYEEISARFPSFCQEMQMKIIDILLNDIYASKATSHQRSKILMKKGKLLRMCGMGTFEESIKCISDAVDAMHRPHDKACNWSIQDQHQLAFAYCLRSFSIQEADPSSEKVLQDVEAALNIWLSLPEYCGTDGSSLKVSETTIPLIYHVLDFLSLQVHTRFHSNLYKLLIKFYKWRNIPAESYLPLLWKSRRLSHALCASPVNHDFMAHLSEHVGEECKSMEYWISCLKGSRNLRLGFEQKLSYVFASNKGSYCHGSSIRQQCPVDEVKEAARNLTSKVPLTSSSVFLAGHLYYDLSERLVHSGNLVEALSYAKEAHRLRSKLLQDKFTYTINQQSEPDHDGMEVEKHEYSLKNFSITSSEAGKIWSLDKLSFDLENSSLSPWNVLQCYVESTLQVGVIHEMLGNSIDAEILLKWGRSICSSQGLMFLKVAFSCVLGKLYRKKKLWGLAASILEEGKHVFSDCKIQVTCLKCRSIFEIDLDLQLGDLFRSQFNSSLGYTSSDQLSQAESLYRTGLYKLKLPEWKNSVSCPRQSTEMKAKDRNYKTKGLECNAHSTYKSNALGISESSAACEKPPVILEPKRSKKIKEVPGNLHLHKNSVAQKNVRVTRARTRSSQISNPTKPADKQNGCIPCSNDNGEHARFDALSQELSFLDINDSMLHSGCAMCLRENVQCWQCLPIKVLESGSVDSLISLKWEFHRRKLSLKLLEGAGKCLLANGQTHGAHEVYCESIAVLMSRNHFQYIFPATKLDEWFDLTNEQTYGDAFAIERAVVLYHVCLHSVTIFHTKNARDNCCDVFQIGYPRILSWLRLAFVLCREVPSLFEKVSRLLASLHVLAASTELFSLSTSSMKALSDSHWAVYFHQASIGTHLNYQLLSSWVGKSVSENPVDNKVASSTGDVEKWDMLRPAPESVQCLDEFVLKFYQGLPSATVVCFSLLDGTLTKVLRELLGYPSTVNAWTLLSRFNSTNEPVVILQPVESVLDDDDTSNSVIRILFGDDDKDWHCPWGSTVIDNVVPLFRGLLKENYLSSSRFPLEDTMNNRTLWWGRRKKLDQSLDTLLRDLESTWFGVWKYIFLGGWSHGKHLDSITKKLTRDLKRKCKVELNATLLKIYLGGARYASERGESFLHLSLKNGCFIGRSRSCPKEMEELSASMSDTVECLSTAAFQLILEAANELENQPSVHKEPIILVLDLDVQMLPLENMPILRSDEVYRMPSVGSIAVTLDRRRIRQDQINTFAPFPSIDPQDAFYLLNPSGDLTSTQQEFEKWFRDQNLEGKAGEAPSVEELFSALKEHDLFIYFGHGSGSQYLPGHEIQKLESCPATLLMGCSSGTLQLNGPYLPRGMPLSYLMAGSPAIIANLWDVTDKDIDRFGKAVLDAWLSERSASHSDSEARPKIGSFISKARDACQLPYLIGAAPVCYGVPTGICRKKDT</sequence>